<protein>
    <submittedName>
        <fullName evidence="1">Uncharacterized protein</fullName>
    </submittedName>
</protein>
<evidence type="ECO:0000313" key="1">
    <source>
        <dbReference type="EMBL" id="RNA28430.1"/>
    </source>
</evidence>
<keyword evidence="2" id="KW-1185">Reference proteome</keyword>
<gene>
    <name evidence="1" type="ORF">BpHYR1_011079</name>
</gene>
<proteinExistence type="predicted"/>
<accession>A0A3M7RYA5</accession>
<dbReference type="Proteomes" id="UP000276133">
    <property type="component" value="Unassembled WGS sequence"/>
</dbReference>
<organism evidence="1 2">
    <name type="scientific">Brachionus plicatilis</name>
    <name type="common">Marine rotifer</name>
    <name type="synonym">Brachionus muelleri</name>
    <dbReference type="NCBI Taxonomy" id="10195"/>
    <lineage>
        <taxon>Eukaryota</taxon>
        <taxon>Metazoa</taxon>
        <taxon>Spiralia</taxon>
        <taxon>Gnathifera</taxon>
        <taxon>Rotifera</taxon>
        <taxon>Eurotatoria</taxon>
        <taxon>Monogononta</taxon>
        <taxon>Pseudotrocha</taxon>
        <taxon>Ploima</taxon>
        <taxon>Brachionidae</taxon>
        <taxon>Brachionus</taxon>
    </lineage>
</organism>
<reference evidence="1 2" key="1">
    <citation type="journal article" date="2018" name="Sci. Rep.">
        <title>Genomic signatures of local adaptation to the degree of environmental predictability in rotifers.</title>
        <authorList>
            <person name="Franch-Gras L."/>
            <person name="Hahn C."/>
            <person name="Garcia-Roger E.M."/>
            <person name="Carmona M.J."/>
            <person name="Serra M."/>
            <person name="Gomez A."/>
        </authorList>
    </citation>
    <scope>NUCLEOTIDE SEQUENCE [LARGE SCALE GENOMIC DNA]</scope>
    <source>
        <strain evidence="1">HYR1</strain>
    </source>
</reference>
<name>A0A3M7RYA5_BRAPC</name>
<dbReference type="EMBL" id="REGN01002395">
    <property type="protein sequence ID" value="RNA28430.1"/>
    <property type="molecule type" value="Genomic_DNA"/>
</dbReference>
<sequence>QGGGGLVDKQQDFIKKNLCEKLINLERILNSKIRSNLARLNKFWRKKFANDKSNSILVIFFRLAFKSKLNISAFSRFKGHS</sequence>
<dbReference type="AlphaFoldDB" id="A0A3M7RYA5"/>
<feature type="non-terminal residue" evidence="1">
    <location>
        <position position="1"/>
    </location>
</feature>
<comment type="caution">
    <text evidence="1">The sequence shown here is derived from an EMBL/GenBank/DDBJ whole genome shotgun (WGS) entry which is preliminary data.</text>
</comment>
<evidence type="ECO:0000313" key="2">
    <source>
        <dbReference type="Proteomes" id="UP000276133"/>
    </source>
</evidence>